<sequence length="73" mass="8178">MVYFPLPYLRDYRRSSVYDCFVEALPSVPIVQYSPVTFVAGFFVAGYDADGCAACCGGYRACARLWLDCLDNE</sequence>
<dbReference type="AlphaFoldDB" id="A0AAU9QPR7"/>
<dbReference type="EMBL" id="CAKMUD010000087">
    <property type="protein sequence ID" value="CAH1597682.1"/>
    <property type="molecule type" value="Genomic_DNA"/>
</dbReference>
<organism evidence="1 2">
    <name type="scientific">Vibrio jasicida</name>
    <dbReference type="NCBI Taxonomy" id="766224"/>
    <lineage>
        <taxon>Bacteria</taxon>
        <taxon>Pseudomonadati</taxon>
        <taxon>Pseudomonadota</taxon>
        <taxon>Gammaproteobacteria</taxon>
        <taxon>Vibrionales</taxon>
        <taxon>Vibrionaceae</taxon>
        <taxon>Vibrio</taxon>
    </lineage>
</organism>
<gene>
    <name evidence="1" type="ORF">THF1A12_330021</name>
</gene>
<name>A0AAU9QPR7_9VIBR</name>
<evidence type="ECO:0000313" key="2">
    <source>
        <dbReference type="Proteomes" id="UP001295462"/>
    </source>
</evidence>
<protein>
    <submittedName>
        <fullName evidence="1">Uncharacterized protein</fullName>
    </submittedName>
</protein>
<proteinExistence type="predicted"/>
<comment type="caution">
    <text evidence="1">The sequence shown here is derived from an EMBL/GenBank/DDBJ whole genome shotgun (WGS) entry which is preliminary data.</text>
</comment>
<evidence type="ECO:0000313" key="1">
    <source>
        <dbReference type="EMBL" id="CAH1597682.1"/>
    </source>
</evidence>
<dbReference type="Proteomes" id="UP001295462">
    <property type="component" value="Unassembled WGS sequence"/>
</dbReference>
<accession>A0AAU9QPR7</accession>
<reference evidence="1" key="1">
    <citation type="submission" date="2022-01" db="EMBL/GenBank/DDBJ databases">
        <authorList>
            <person name="Lagorce A."/>
        </authorList>
    </citation>
    <scope>NUCLEOTIDE SEQUENCE</scope>
    <source>
        <strain evidence="1">Th15_F1_A12</strain>
    </source>
</reference>